<dbReference type="PANTHER" id="PTHR42840">
    <property type="entry name" value="NAD(P)-BINDING ROSSMANN-FOLD SUPERFAMILY PROTEIN-RELATED"/>
    <property type="match status" value="1"/>
</dbReference>
<dbReference type="AlphaFoldDB" id="A0A286D6R4"/>
<evidence type="ECO:0000259" key="4">
    <source>
        <dbReference type="Pfam" id="PF22725"/>
    </source>
</evidence>
<dbReference type="InterPro" id="IPR000683">
    <property type="entry name" value="Gfo/Idh/MocA-like_OxRdtase_N"/>
</dbReference>
<dbReference type="Pfam" id="PF01408">
    <property type="entry name" value="GFO_IDH_MocA"/>
    <property type="match status" value="1"/>
</dbReference>
<feature type="domain" description="GFO/IDH/MocA-like oxidoreductase" evidence="4">
    <location>
        <begin position="127"/>
        <end position="247"/>
    </location>
</feature>
<dbReference type="SUPFAM" id="SSF51735">
    <property type="entry name" value="NAD(P)-binding Rossmann-fold domains"/>
    <property type="match status" value="1"/>
</dbReference>
<dbReference type="SUPFAM" id="SSF55347">
    <property type="entry name" value="Glyceraldehyde-3-phosphate dehydrogenase-like, C-terminal domain"/>
    <property type="match status" value="1"/>
</dbReference>
<dbReference type="GO" id="GO:0006740">
    <property type="term" value="P:NADPH regeneration"/>
    <property type="evidence" value="ECO:0007669"/>
    <property type="project" value="TreeGrafter"/>
</dbReference>
<reference evidence="5 6" key="1">
    <citation type="submission" date="2017-09" db="EMBL/GenBank/DDBJ databases">
        <authorList>
            <person name="Ehlers B."/>
            <person name="Leendertz F.H."/>
        </authorList>
    </citation>
    <scope>NUCLEOTIDE SEQUENCE [LARGE SCALE GENOMIC DNA]</scope>
    <source>
        <strain evidence="5 6">CGMCC 1.10978</strain>
    </source>
</reference>
<sequence>MERICVALIGAGRMGQIHGPNAAGHPALRLKYVVDPRPDAAQALACRLAAETAPLEQALADPAVAGVLICSSTDQHLGHTLAAAAAGKAVFCEKPIDLDLRKARQARPRLAGAPFLLGFNRRFDPHFLTLKRRLDAGEIGRLETLHLINHDPAAPPAGFVPTSGGLFKDFTIHDLDLARWLLGEEPVQVFTSASCLVDPDIGRQGDVDTARTVLKTASGRLCVISNTRRSGYGYDQRIEAFGSTGMLTAANARPDTVQTLTEGGTFAAPIHPGFAERYGEAYRAQIDHFADVVGRHATPLIGYDDGIAALVLAEACQASLDAGTAIGLH</sequence>
<proteinExistence type="inferred from homology"/>
<dbReference type="InterPro" id="IPR055170">
    <property type="entry name" value="GFO_IDH_MocA-like_dom"/>
</dbReference>
<comment type="similarity">
    <text evidence="1">Belongs to the Gfo/Idh/MocA family.</text>
</comment>
<dbReference type="InterPro" id="IPR036291">
    <property type="entry name" value="NAD(P)-bd_dom_sf"/>
</dbReference>
<dbReference type="Proteomes" id="UP000219374">
    <property type="component" value="Unassembled WGS sequence"/>
</dbReference>
<accession>A0A286D6R4</accession>
<dbReference type="GO" id="GO:0000166">
    <property type="term" value="F:nucleotide binding"/>
    <property type="evidence" value="ECO:0007669"/>
    <property type="project" value="InterPro"/>
</dbReference>
<keyword evidence="2" id="KW-0560">Oxidoreductase</keyword>
<dbReference type="RefSeq" id="WP_202926285.1">
    <property type="nucleotide sequence ID" value="NZ_OCND01000003.1"/>
</dbReference>
<keyword evidence="6" id="KW-1185">Reference proteome</keyword>
<dbReference type="NCBIfam" id="TIGR04380">
    <property type="entry name" value="myo_inos_iolG"/>
    <property type="match status" value="1"/>
</dbReference>
<feature type="domain" description="Gfo/Idh/MocA-like oxidoreductase N-terminal" evidence="3">
    <location>
        <begin position="6"/>
        <end position="105"/>
    </location>
</feature>
<dbReference type="Pfam" id="PF22725">
    <property type="entry name" value="GFO_IDH_MocA_C3"/>
    <property type="match status" value="1"/>
</dbReference>
<evidence type="ECO:0000313" key="6">
    <source>
        <dbReference type="Proteomes" id="UP000219374"/>
    </source>
</evidence>
<organism evidence="5 6">
    <name type="scientific">Pseudoxanthomonas wuyuanensis</name>
    <dbReference type="NCBI Taxonomy" id="1073196"/>
    <lineage>
        <taxon>Bacteria</taxon>
        <taxon>Pseudomonadati</taxon>
        <taxon>Pseudomonadota</taxon>
        <taxon>Gammaproteobacteria</taxon>
        <taxon>Lysobacterales</taxon>
        <taxon>Lysobacteraceae</taxon>
        <taxon>Pseudoxanthomonas</taxon>
    </lineage>
</organism>
<name>A0A286D6R4_9GAMM</name>
<dbReference type="EMBL" id="OCND01000003">
    <property type="protein sequence ID" value="SOD54294.1"/>
    <property type="molecule type" value="Genomic_DNA"/>
</dbReference>
<evidence type="ECO:0000313" key="5">
    <source>
        <dbReference type="EMBL" id="SOD54294.1"/>
    </source>
</evidence>
<protein>
    <submittedName>
        <fullName evidence="5">Myo-inositol 2-dehydrogenase</fullName>
    </submittedName>
</protein>
<dbReference type="InterPro" id="IPR030827">
    <property type="entry name" value="Myo_inos_IolG"/>
</dbReference>
<dbReference type="Gene3D" id="3.40.50.720">
    <property type="entry name" value="NAD(P)-binding Rossmann-like Domain"/>
    <property type="match status" value="1"/>
</dbReference>
<dbReference type="PANTHER" id="PTHR42840:SF3">
    <property type="entry name" value="BINDING ROSSMANN FOLD OXIDOREDUCTASE, PUTATIVE (AFU_ORTHOLOGUE AFUA_2G10240)-RELATED"/>
    <property type="match status" value="1"/>
</dbReference>
<dbReference type="GO" id="GO:0005737">
    <property type="term" value="C:cytoplasm"/>
    <property type="evidence" value="ECO:0007669"/>
    <property type="project" value="TreeGrafter"/>
</dbReference>
<dbReference type="GO" id="GO:0016491">
    <property type="term" value="F:oxidoreductase activity"/>
    <property type="evidence" value="ECO:0007669"/>
    <property type="project" value="UniProtKB-KW"/>
</dbReference>
<dbReference type="Gene3D" id="3.30.360.10">
    <property type="entry name" value="Dihydrodipicolinate Reductase, domain 2"/>
    <property type="match status" value="1"/>
</dbReference>
<evidence type="ECO:0000256" key="2">
    <source>
        <dbReference type="ARBA" id="ARBA00023002"/>
    </source>
</evidence>
<evidence type="ECO:0000259" key="3">
    <source>
        <dbReference type="Pfam" id="PF01408"/>
    </source>
</evidence>
<evidence type="ECO:0000256" key="1">
    <source>
        <dbReference type="ARBA" id="ARBA00010928"/>
    </source>
</evidence>
<gene>
    <name evidence="5" type="ORF">SAMN06296416_103217</name>
</gene>